<evidence type="ECO:0000313" key="2">
    <source>
        <dbReference type="Proteomes" id="UP000603227"/>
    </source>
</evidence>
<dbReference type="Proteomes" id="UP000603227">
    <property type="component" value="Unassembled WGS sequence"/>
</dbReference>
<organism evidence="1 2">
    <name type="scientific">Streptomyces capitiformicae</name>
    <dbReference type="NCBI Taxonomy" id="2014920"/>
    <lineage>
        <taxon>Bacteria</taxon>
        <taxon>Bacillati</taxon>
        <taxon>Actinomycetota</taxon>
        <taxon>Actinomycetes</taxon>
        <taxon>Kitasatosporales</taxon>
        <taxon>Streptomycetaceae</taxon>
        <taxon>Streptomyces</taxon>
    </lineage>
</organism>
<name>A0A919L2D5_9ACTN</name>
<dbReference type="EMBL" id="BNAT01000001">
    <property type="protein sequence ID" value="GHH81372.1"/>
    <property type="molecule type" value="Genomic_DNA"/>
</dbReference>
<accession>A0A919L2D5</accession>
<evidence type="ECO:0000313" key="1">
    <source>
        <dbReference type="EMBL" id="GHH81372.1"/>
    </source>
</evidence>
<protein>
    <submittedName>
        <fullName evidence="1">Uncharacterized protein</fullName>
    </submittedName>
</protein>
<dbReference type="AlphaFoldDB" id="A0A919L2D5"/>
<proteinExistence type="predicted"/>
<reference evidence="1" key="2">
    <citation type="submission" date="2020-09" db="EMBL/GenBank/DDBJ databases">
        <authorList>
            <person name="Sun Q."/>
            <person name="Zhou Y."/>
        </authorList>
    </citation>
    <scope>NUCLEOTIDE SEQUENCE</scope>
    <source>
        <strain evidence="1">CGMCC 4.7403</strain>
    </source>
</reference>
<dbReference type="RefSeq" id="WP_189780516.1">
    <property type="nucleotide sequence ID" value="NZ_BNAT01000001.1"/>
</dbReference>
<comment type="caution">
    <text evidence="1">The sequence shown here is derived from an EMBL/GenBank/DDBJ whole genome shotgun (WGS) entry which is preliminary data.</text>
</comment>
<sequence>MDHREIDGALIGRWGSEPFDLGVMECSEVEFLADGRGWCSVTNAFEKHVTRFRWRCPEPGVVELRAEDGDVTRHRFRVAPVSPVPGAEPVLSVNFDQSLAFAHQFAKAG</sequence>
<keyword evidence="2" id="KW-1185">Reference proteome</keyword>
<gene>
    <name evidence="1" type="ORF">GCM10017771_03120</name>
</gene>
<reference evidence="1" key="1">
    <citation type="journal article" date="2014" name="Int. J. Syst. Evol. Microbiol.">
        <title>Complete genome sequence of Corynebacterium casei LMG S-19264T (=DSM 44701T), isolated from a smear-ripened cheese.</title>
        <authorList>
            <consortium name="US DOE Joint Genome Institute (JGI-PGF)"/>
            <person name="Walter F."/>
            <person name="Albersmeier A."/>
            <person name="Kalinowski J."/>
            <person name="Ruckert C."/>
        </authorList>
    </citation>
    <scope>NUCLEOTIDE SEQUENCE</scope>
    <source>
        <strain evidence="1">CGMCC 4.7403</strain>
    </source>
</reference>